<feature type="coiled-coil region" evidence="1">
    <location>
        <begin position="349"/>
        <end position="376"/>
    </location>
</feature>
<keyword evidence="1" id="KW-0175">Coiled coil</keyword>
<dbReference type="OMA" id="FTLDCKA"/>
<evidence type="ECO:0000313" key="2">
    <source>
        <dbReference type="EMBL" id="KOB61568.1"/>
    </source>
</evidence>
<evidence type="ECO:0000256" key="1">
    <source>
        <dbReference type="SAM" id="Coils"/>
    </source>
</evidence>
<gene>
    <name evidence="2" type="ORF">PFHG_03315</name>
</gene>
<proteinExistence type="predicted"/>
<accession>A0A0L7KDZ6</accession>
<dbReference type="OrthoDB" id="371614at2759"/>
<reference evidence="2 3" key="1">
    <citation type="submission" date="2006-03" db="EMBL/GenBank/DDBJ databases">
        <title>Annotation of Plasmodium falciparum HB3.</title>
        <authorList>
            <consortium name="The Broad Institute Genome Sequencing Platform"/>
            <person name="Volkman S.K."/>
            <person name="Neafsey D.E."/>
            <person name="Dash A.P."/>
            <person name="Chitnis C.E."/>
            <person name="Hartl D.L."/>
            <person name="Young S.K."/>
            <person name="Zeng Q."/>
            <person name="Koehrsen M."/>
            <person name="Alvarado L."/>
            <person name="Berlin A."/>
            <person name="Borenstein D."/>
            <person name="Chapman S.B."/>
            <person name="Chen Z."/>
            <person name="Engels R."/>
            <person name="Freedman E."/>
            <person name="Gellesch M."/>
            <person name="Goldberg J."/>
            <person name="Griggs A."/>
            <person name="Gujja S."/>
            <person name="Heilman E.R."/>
            <person name="Heiman D.I."/>
            <person name="Howarth C."/>
            <person name="Jen D."/>
            <person name="Larson L."/>
            <person name="Mehta T."/>
            <person name="Neiman D."/>
            <person name="Park D."/>
            <person name="Pearson M."/>
            <person name="Roberts A."/>
            <person name="Saif S."/>
            <person name="Shea T."/>
            <person name="Shenoy N."/>
            <person name="Sisk P."/>
            <person name="Stolte C."/>
            <person name="Sykes S."/>
            <person name="Walk T."/>
            <person name="White J."/>
            <person name="Yandava C."/>
            <person name="Haas B."/>
            <person name="Henn M.R."/>
            <person name="Nusbaum C."/>
            <person name="Birren B."/>
        </authorList>
    </citation>
    <scope>NUCLEOTIDE SEQUENCE [LARGE SCALE GENOMIC DNA]</scope>
    <source>
        <strain evidence="2">HB3</strain>
    </source>
</reference>
<dbReference type="AlphaFoldDB" id="A0A0L7KDZ6"/>
<name>A0A0L7KDZ6_PLAFX</name>
<reference evidence="3" key="2">
    <citation type="submission" date="2006-03" db="EMBL/GenBank/DDBJ databases">
        <title>The genome sequence of the Plasmodium falciparum HB3.</title>
        <authorList>
            <consortium name="The Broad Institute Genome Sequencing Platform"/>
            <person name="Birren B."/>
            <person name="Lander E."/>
            <person name="Galagan J."/>
            <person name="Nusbaum C."/>
            <person name="Devon K."/>
            <person name="Henn M."/>
            <person name="Jaffe D."/>
            <person name="Butler J."/>
            <person name="Alvarez P."/>
            <person name="Gnerre S."/>
            <person name="Grabherr M."/>
            <person name="Kleber M."/>
            <person name="Mauceli E."/>
            <person name="Brockman W."/>
            <person name="MacCallum I.A."/>
            <person name="Rounsley S."/>
            <person name="Young S."/>
            <person name="LaButti K."/>
            <person name="Pushparaj V."/>
            <person name="DeCaprio D."/>
            <person name="Crawford M."/>
            <person name="Koehrsen M."/>
            <person name="Engels R."/>
            <person name="Montgomery P."/>
            <person name="Pearson M."/>
            <person name="Howarth C."/>
            <person name="Larson L."/>
            <person name="Luoma S."/>
            <person name="White J."/>
            <person name="Kodira C."/>
            <person name="Zeng Q."/>
            <person name="Oleary S."/>
            <person name="Yandava C."/>
            <person name="Alvarado L."/>
            <person name="Wirth D."/>
            <person name="Volkman S."/>
            <person name="Hartl D."/>
        </authorList>
    </citation>
    <scope>NUCLEOTIDE SEQUENCE [LARGE SCALE GENOMIC DNA]</scope>
</reference>
<sequence>MSSNIYNIKELNKDTILLKTRKLKQLCPNAENINSQHVTCLIEILNYFFEKYDDCFSSSVVWEVVDKIIILENTIEERKNINVDLDTSIKFCEYIFSKLILYTNYQNDNLTTFFSFNCLRRHLCSLISSFLNFNNSSMRKKIESSFTNELISLTKKLFETIKIENDIELKVSYTEFLGRSFRKIDISPFNLKNFRIGLVSVEKLRNFKINKFDEKCINWLREECYIDNKIVMENEKEDSLFIISRQKPFTKNFLLCYVGMCSIFLYYDNEEENEKCKIEIPYYHITSINIKNKNLLELECKAIVDQTNIFYLWYDSLNVGEDIKNSIDHEIISKFKLSMDIKRGSKEIKNLLNKLMDTLNIKLKNEKKKREQIILKSIKYNKKYNEDQNHGTVDEEEDKSFDKINEPLHYFNDISLERNISEKNIKNKSRKRTDTLKQEDEKKRKSICNEEIVKYNKSLEDINYINEYSNKKDTKKFIEDDKFRMIKRKNQICAEKDSDTEMIIEKIISCHKEKKEKFKINLKKNFSDSLNEIDNMIKSLIEILIESMRKINVNKSDVKKIYDEGKSIFSTNEILNKSQIFMKVYK</sequence>
<dbReference type="Proteomes" id="UP000054289">
    <property type="component" value="Unassembled WGS sequence"/>
</dbReference>
<evidence type="ECO:0000313" key="3">
    <source>
        <dbReference type="Proteomes" id="UP000054289"/>
    </source>
</evidence>
<dbReference type="KEGG" id="pfh:PFHG_03315"/>
<protein>
    <submittedName>
        <fullName evidence="2">Uncharacterized protein</fullName>
    </submittedName>
</protein>
<organism evidence="2 3">
    <name type="scientific">Plasmodium falciparum (isolate HB3)</name>
    <dbReference type="NCBI Taxonomy" id="137071"/>
    <lineage>
        <taxon>Eukaryota</taxon>
        <taxon>Sar</taxon>
        <taxon>Alveolata</taxon>
        <taxon>Apicomplexa</taxon>
        <taxon>Aconoidasida</taxon>
        <taxon>Haemosporida</taxon>
        <taxon>Plasmodiidae</taxon>
        <taxon>Plasmodium</taxon>
        <taxon>Plasmodium (Laverania)</taxon>
    </lineage>
</organism>
<dbReference type="EMBL" id="CH672009">
    <property type="protein sequence ID" value="KOB61568.1"/>
    <property type="molecule type" value="Genomic_DNA"/>
</dbReference>